<dbReference type="SMART" id="SM00408">
    <property type="entry name" value="IGc2"/>
    <property type="match status" value="2"/>
</dbReference>
<feature type="domain" description="Ig-like" evidence="6">
    <location>
        <begin position="370"/>
        <end position="440"/>
    </location>
</feature>
<keyword evidence="2" id="KW-0677">Repeat</keyword>
<dbReference type="InterPro" id="IPR003599">
    <property type="entry name" value="Ig_sub"/>
</dbReference>
<dbReference type="PANTHER" id="PTHR12231:SF253">
    <property type="entry name" value="DPR-INTERACTING PROTEIN ETA, ISOFORM B-RELATED"/>
    <property type="match status" value="1"/>
</dbReference>
<evidence type="ECO:0000313" key="8">
    <source>
        <dbReference type="Proteomes" id="UP000276133"/>
    </source>
</evidence>
<dbReference type="PANTHER" id="PTHR12231">
    <property type="entry name" value="CTX-RELATED TYPE I TRANSMEMBRANE PROTEIN"/>
    <property type="match status" value="1"/>
</dbReference>
<evidence type="ECO:0000256" key="5">
    <source>
        <dbReference type="SAM" id="SignalP"/>
    </source>
</evidence>
<dbReference type="SUPFAM" id="SSF48726">
    <property type="entry name" value="Immunoglobulin"/>
    <property type="match status" value="3"/>
</dbReference>
<dbReference type="InterPro" id="IPR013098">
    <property type="entry name" value="Ig_I-set"/>
</dbReference>
<dbReference type="InterPro" id="IPR036179">
    <property type="entry name" value="Ig-like_dom_sf"/>
</dbReference>
<evidence type="ECO:0000256" key="3">
    <source>
        <dbReference type="ARBA" id="ARBA00023157"/>
    </source>
</evidence>
<dbReference type="EMBL" id="REGN01002708">
    <property type="protein sequence ID" value="RNA26601.1"/>
    <property type="molecule type" value="Genomic_DNA"/>
</dbReference>
<sequence>MISTQVLFCFFSIIAVSRSAPYCTPCPTDCDYGTILLLNRIEKTCFCHCGPDPCDRKVCPELHICRIQINPNCLIGYCNVPKIGVCLTMPPPKIYFKETRITLDFGSNFNIEPFVEYNGSPRFKWLKDGTEIFPANAMSFGHVISLVNVNKFNQGVYELILSDEFGYDSATIEIFVLDPVTTNQVNAQEIISLYIDQNAVVEIQQNLNFNLMCLGSNTEKVSYWHRGSFEKLDLMLETSEILKIREAKYSDDGEYSCRLTNGASTSLVKVIIKVKELMPTVARINYEKELYVNDDLSINCGLSYLENSPVQWSLNGEDPSEYDNLKIDGHKLIINDVDFYLNGEVSCFKKLLYDRYIEEKTILSVVDPYPDVVAVNQQVKVNQGDSAHLKCAVDCFKKCKITWYDPFGIILDSNEEELVLYKVQPVNSGKYTCKASNNFG</sequence>
<feature type="non-terminal residue" evidence="7">
    <location>
        <position position="440"/>
    </location>
</feature>
<evidence type="ECO:0000259" key="6">
    <source>
        <dbReference type="PROSITE" id="PS50835"/>
    </source>
</evidence>
<keyword evidence="4" id="KW-0393">Immunoglobulin domain</keyword>
<proteinExistence type="predicted"/>
<name>A0A3M7RSR5_BRAPC</name>
<dbReference type="InterPro" id="IPR007110">
    <property type="entry name" value="Ig-like_dom"/>
</dbReference>
<feature type="domain" description="Ig-like" evidence="6">
    <location>
        <begin position="179"/>
        <end position="268"/>
    </location>
</feature>
<reference evidence="7 8" key="1">
    <citation type="journal article" date="2018" name="Sci. Rep.">
        <title>Genomic signatures of local adaptation to the degree of environmental predictability in rotifers.</title>
        <authorList>
            <person name="Franch-Gras L."/>
            <person name="Hahn C."/>
            <person name="Garcia-Roger E.M."/>
            <person name="Carmona M.J."/>
            <person name="Serra M."/>
            <person name="Gomez A."/>
        </authorList>
    </citation>
    <scope>NUCLEOTIDE SEQUENCE [LARGE SCALE GENOMIC DNA]</scope>
    <source>
        <strain evidence="7">HYR1</strain>
    </source>
</reference>
<organism evidence="7 8">
    <name type="scientific">Brachionus plicatilis</name>
    <name type="common">Marine rotifer</name>
    <name type="synonym">Brachionus muelleri</name>
    <dbReference type="NCBI Taxonomy" id="10195"/>
    <lineage>
        <taxon>Eukaryota</taxon>
        <taxon>Metazoa</taxon>
        <taxon>Spiralia</taxon>
        <taxon>Gnathifera</taxon>
        <taxon>Rotifera</taxon>
        <taxon>Eurotatoria</taxon>
        <taxon>Monogononta</taxon>
        <taxon>Pseudotrocha</taxon>
        <taxon>Ploima</taxon>
        <taxon>Brachionidae</taxon>
        <taxon>Brachionus</taxon>
    </lineage>
</organism>
<evidence type="ECO:0000256" key="4">
    <source>
        <dbReference type="ARBA" id="ARBA00023319"/>
    </source>
</evidence>
<feature type="signal peptide" evidence="5">
    <location>
        <begin position="1"/>
        <end position="19"/>
    </location>
</feature>
<evidence type="ECO:0000313" key="7">
    <source>
        <dbReference type="EMBL" id="RNA26601.1"/>
    </source>
</evidence>
<keyword evidence="3" id="KW-1015">Disulfide bond</keyword>
<accession>A0A3M7RSR5</accession>
<dbReference type="Gene3D" id="2.60.40.10">
    <property type="entry name" value="Immunoglobulins"/>
    <property type="match status" value="3"/>
</dbReference>
<keyword evidence="8" id="KW-1185">Reference proteome</keyword>
<feature type="chain" id="PRO_5018168233" evidence="5">
    <location>
        <begin position="20"/>
        <end position="440"/>
    </location>
</feature>
<dbReference type="Pfam" id="PF07679">
    <property type="entry name" value="I-set"/>
    <property type="match status" value="1"/>
</dbReference>
<dbReference type="OrthoDB" id="6159398at2759"/>
<comment type="caution">
    <text evidence="7">The sequence shown here is derived from an EMBL/GenBank/DDBJ whole genome shotgun (WGS) entry which is preliminary data.</text>
</comment>
<dbReference type="InterPro" id="IPR013783">
    <property type="entry name" value="Ig-like_fold"/>
</dbReference>
<feature type="domain" description="Ig-like" evidence="6">
    <location>
        <begin position="279"/>
        <end position="347"/>
    </location>
</feature>
<dbReference type="PROSITE" id="PS50835">
    <property type="entry name" value="IG_LIKE"/>
    <property type="match status" value="3"/>
</dbReference>
<dbReference type="STRING" id="10195.A0A3M7RSR5"/>
<dbReference type="Proteomes" id="UP000276133">
    <property type="component" value="Unassembled WGS sequence"/>
</dbReference>
<evidence type="ECO:0000256" key="1">
    <source>
        <dbReference type="ARBA" id="ARBA00022729"/>
    </source>
</evidence>
<dbReference type="InterPro" id="IPR003598">
    <property type="entry name" value="Ig_sub2"/>
</dbReference>
<gene>
    <name evidence="7" type="ORF">BpHYR1_015472</name>
</gene>
<evidence type="ECO:0000256" key="2">
    <source>
        <dbReference type="ARBA" id="ARBA00022737"/>
    </source>
</evidence>
<dbReference type="GO" id="GO:0043005">
    <property type="term" value="C:neuron projection"/>
    <property type="evidence" value="ECO:0007669"/>
    <property type="project" value="TreeGrafter"/>
</dbReference>
<dbReference type="SMART" id="SM00409">
    <property type="entry name" value="IG"/>
    <property type="match status" value="4"/>
</dbReference>
<dbReference type="AlphaFoldDB" id="A0A3M7RSR5"/>
<dbReference type="InterPro" id="IPR051170">
    <property type="entry name" value="Neural/epithelial_adhesion"/>
</dbReference>
<keyword evidence="1 5" id="KW-0732">Signal</keyword>
<protein>
    <submittedName>
        <fullName evidence="7">Hemicentin-1</fullName>
    </submittedName>
</protein>